<comment type="caution">
    <text evidence="2">The sequence shown here is derived from an EMBL/GenBank/DDBJ whole genome shotgun (WGS) entry which is preliminary data.</text>
</comment>
<feature type="chain" id="PRO_5009526588" evidence="1">
    <location>
        <begin position="25"/>
        <end position="393"/>
    </location>
</feature>
<feature type="signal peptide" evidence="1">
    <location>
        <begin position="1"/>
        <end position="24"/>
    </location>
</feature>
<keyword evidence="1" id="KW-0732">Signal</keyword>
<evidence type="ECO:0000256" key="1">
    <source>
        <dbReference type="SAM" id="SignalP"/>
    </source>
</evidence>
<organism evidence="2 3">
    <name type="scientific">Candidatus Muproteobacteria bacterium RBG_16_62_13</name>
    <dbReference type="NCBI Taxonomy" id="1817756"/>
    <lineage>
        <taxon>Bacteria</taxon>
        <taxon>Pseudomonadati</taxon>
        <taxon>Pseudomonadota</taxon>
        <taxon>Candidatus Muproteobacteria</taxon>
    </lineage>
</organism>
<evidence type="ECO:0000313" key="3">
    <source>
        <dbReference type="Proteomes" id="UP000178379"/>
    </source>
</evidence>
<reference evidence="2 3" key="1">
    <citation type="journal article" date="2016" name="Nat. Commun.">
        <title>Thousands of microbial genomes shed light on interconnected biogeochemical processes in an aquifer system.</title>
        <authorList>
            <person name="Anantharaman K."/>
            <person name="Brown C.T."/>
            <person name="Hug L.A."/>
            <person name="Sharon I."/>
            <person name="Castelle C.J."/>
            <person name="Probst A.J."/>
            <person name="Thomas B.C."/>
            <person name="Singh A."/>
            <person name="Wilkins M.J."/>
            <person name="Karaoz U."/>
            <person name="Brodie E.L."/>
            <person name="Williams K.H."/>
            <person name="Hubbard S.S."/>
            <person name="Banfield J.F."/>
        </authorList>
    </citation>
    <scope>NUCLEOTIDE SEQUENCE [LARGE SCALE GENOMIC DNA]</scope>
</reference>
<gene>
    <name evidence="2" type="ORF">A2140_06605</name>
</gene>
<dbReference type="Proteomes" id="UP000178379">
    <property type="component" value="Unassembled WGS sequence"/>
</dbReference>
<protein>
    <submittedName>
        <fullName evidence="2">Uncharacterized protein</fullName>
    </submittedName>
</protein>
<dbReference type="AlphaFoldDB" id="A0A1F6T814"/>
<sequence>MSKKTLTLIGFATIIAAAAAFLQAATPKDPGEGKFHLVYVVTVPNLDKKATIEQTKKESYGPTTAASVAVDAEADIEPGFLTDGTRIVFAFDYCRRHYPGINRDVRRRHEEEVAVAQVIPEDRADLANYCQLKSFSLKGERFTVLDNTGVRLVLNDATFEPGTTPEFQGAGPYGGLTTPERFTAKITRIDGVPVEKLPASQQAQQPYVFLMSRNRSLLERVVPVAKPTKEQARVLLTRLERYMEKRRVEDPIGRKEKCSLYVYDGQAAKPYDPKNTIWLRKLADEPLATAEVLYADIDNDGRSDLLANLIELGDYTMVRVYLASGGENCALHMNDLNKHPIFRPNIILKLRNCIYVYSNRYELAVNSQQRIAPLLGPSERCRHHDVWRWYEQH</sequence>
<evidence type="ECO:0000313" key="2">
    <source>
        <dbReference type="EMBL" id="OGI41258.1"/>
    </source>
</evidence>
<dbReference type="EMBL" id="MFSQ01000023">
    <property type="protein sequence ID" value="OGI41258.1"/>
    <property type="molecule type" value="Genomic_DNA"/>
</dbReference>
<proteinExistence type="predicted"/>
<accession>A0A1F6T814</accession>
<name>A0A1F6T814_9PROT</name>